<dbReference type="Gene3D" id="3.40.50.300">
    <property type="entry name" value="P-loop containing nucleotide triphosphate hydrolases"/>
    <property type="match status" value="1"/>
</dbReference>
<gene>
    <name evidence="1" type="ORF">A3G33_05300</name>
</gene>
<comment type="caution">
    <text evidence="1">The sequence shown here is derived from an EMBL/GenBank/DDBJ whole genome shotgun (WGS) entry which is preliminary data.</text>
</comment>
<evidence type="ECO:0000313" key="2">
    <source>
        <dbReference type="Proteomes" id="UP000178187"/>
    </source>
</evidence>
<dbReference type="InterPro" id="IPR027417">
    <property type="entry name" value="P-loop_NTPase"/>
</dbReference>
<reference evidence="1 2" key="1">
    <citation type="journal article" date="2016" name="Nat. Commun.">
        <title>Thousands of microbial genomes shed light on interconnected biogeochemical processes in an aquifer system.</title>
        <authorList>
            <person name="Anantharaman K."/>
            <person name="Brown C.T."/>
            <person name="Hug L.A."/>
            <person name="Sharon I."/>
            <person name="Castelle C.J."/>
            <person name="Probst A.J."/>
            <person name="Thomas B.C."/>
            <person name="Singh A."/>
            <person name="Wilkins M.J."/>
            <person name="Karaoz U."/>
            <person name="Brodie E.L."/>
            <person name="Williams K.H."/>
            <person name="Hubbard S.S."/>
            <person name="Banfield J.F."/>
        </authorList>
    </citation>
    <scope>NUCLEOTIDE SEQUENCE [LARGE SCALE GENOMIC DNA]</scope>
</reference>
<name>A0A1G1KQ47_9BACT</name>
<dbReference type="Proteomes" id="UP000178187">
    <property type="component" value="Unassembled WGS sequence"/>
</dbReference>
<accession>A0A1G1KQ47</accession>
<evidence type="ECO:0008006" key="3">
    <source>
        <dbReference type="Google" id="ProtNLM"/>
    </source>
</evidence>
<organism evidence="1 2">
    <name type="scientific">Candidatus Danuiimicrobium aquiferis</name>
    <dbReference type="NCBI Taxonomy" id="1801832"/>
    <lineage>
        <taxon>Bacteria</taxon>
        <taxon>Pseudomonadati</taxon>
        <taxon>Candidatus Omnitrophota</taxon>
        <taxon>Candidatus Danuiimicrobium</taxon>
    </lineage>
</organism>
<dbReference type="EMBL" id="MHFR01000069">
    <property type="protein sequence ID" value="OGW95050.1"/>
    <property type="molecule type" value="Genomic_DNA"/>
</dbReference>
<evidence type="ECO:0000313" key="1">
    <source>
        <dbReference type="EMBL" id="OGW95050.1"/>
    </source>
</evidence>
<dbReference type="AlphaFoldDB" id="A0A1G1KQ47"/>
<proteinExistence type="predicted"/>
<protein>
    <recommendedName>
        <fullName evidence="3">Sulfotransferase domain-containing protein</fullName>
    </recommendedName>
</protein>
<sequence length="297" mass="34624">MNDVTMKLSGTTASKTGENFFLITSYGRTATFWIAKKLNEHPDIVCSHGPIYPPVLPGKEDSPSDNLVLEMHRNLDTFLKTPIEKVLEGVRQLGRAKIYGNVHAYSANSVKIMINSNMIQSKLNVVNLIRHPVTRIESFKNRFHYELMHNMYFRNKVNDYARDVVDKELMNYLKDRCKINFSANDTLFLYALCLVPFNDALDLKTDIVSIPMERLTKEPEVFCWMFNIISHGSLRMDSNYLAEIYFQGRLNVLSEEKSAIATYFSWQDWMRDAFHFVAQKYNFPAMYNKLHYDFSFV</sequence>
<dbReference type="SUPFAM" id="SSF52540">
    <property type="entry name" value="P-loop containing nucleoside triphosphate hydrolases"/>
    <property type="match status" value="1"/>
</dbReference>